<name>A0A841H1N3_9BACT</name>
<keyword evidence="3" id="KW-1185">Reference proteome</keyword>
<organism evidence="2 3">
    <name type="scientific">Longimicrobium terrae</name>
    <dbReference type="NCBI Taxonomy" id="1639882"/>
    <lineage>
        <taxon>Bacteria</taxon>
        <taxon>Pseudomonadati</taxon>
        <taxon>Gemmatimonadota</taxon>
        <taxon>Longimicrobiia</taxon>
        <taxon>Longimicrobiales</taxon>
        <taxon>Longimicrobiaceae</taxon>
        <taxon>Longimicrobium</taxon>
    </lineage>
</organism>
<keyword evidence="1" id="KW-0732">Signal</keyword>
<reference evidence="2 3" key="1">
    <citation type="submission" date="2020-08" db="EMBL/GenBank/DDBJ databases">
        <title>Genomic Encyclopedia of Type Strains, Phase IV (KMG-IV): sequencing the most valuable type-strain genomes for metagenomic binning, comparative biology and taxonomic classification.</title>
        <authorList>
            <person name="Goeker M."/>
        </authorList>
    </citation>
    <scope>NUCLEOTIDE SEQUENCE [LARGE SCALE GENOMIC DNA]</scope>
    <source>
        <strain evidence="2 3">DSM 29007</strain>
    </source>
</reference>
<comment type="caution">
    <text evidence="2">The sequence shown here is derived from an EMBL/GenBank/DDBJ whole genome shotgun (WGS) entry which is preliminary data.</text>
</comment>
<accession>A0A841H1N3</accession>
<proteinExistence type="predicted"/>
<dbReference type="AlphaFoldDB" id="A0A841H1N3"/>
<dbReference type="Proteomes" id="UP000582837">
    <property type="component" value="Unassembled WGS sequence"/>
</dbReference>
<evidence type="ECO:0000313" key="3">
    <source>
        <dbReference type="Proteomes" id="UP000582837"/>
    </source>
</evidence>
<gene>
    <name evidence="2" type="ORF">HNQ61_003438</name>
</gene>
<evidence type="ECO:0008006" key="4">
    <source>
        <dbReference type="Google" id="ProtNLM"/>
    </source>
</evidence>
<dbReference type="PROSITE" id="PS51257">
    <property type="entry name" value="PROKAR_LIPOPROTEIN"/>
    <property type="match status" value="1"/>
</dbReference>
<protein>
    <recommendedName>
        <fullName evidence="4">Lipocalin-like domain-containing protein</fullName>
    </recommendedName>
</protein>
<evidence type="ECO:0000256" key="1">
    <source>
        <dbReference type="SAM" id="SignalP"/>
    </source>
</evidence>
<sequence>MRIVHLLSLFAGLVLASGCTNDLLPIRDEGGTWLANEVTGSGPNQVTLIHGLAFNGEDSFEWTRTTVGDGAGHPSVRVQTIVLAGNYRIRDRFLDLQTGSMKVARGDGEFVSLQVDPGRAGNNIMIRVEDDVLTLVFPSGEGSPLVFDRVVAVN</sequence>
<dbReference type="RefSeq" id="WP_170032587.1">
    <property type="nucleotide sequence ID" value="NZ_JABDTL010000001.1"/>
</dbReference>
<evidence type="ECO:0000313" key="2">
    <source>
        <dbReference type="EMBL" id="MBB6071799.1"/>
    </source>
</evidence>
<dbReference type="EMBL" id="JACHIA010000010">
    <property type="protein sequence ID" value="MBB6071799.1"/>
    <property type="molecule type" value="Genomic_DNA"/>
</dbReference>
<feature type="chain" id="PRO_5032947315" description="Lipocalin-like domain-containing protein" evidence="1">
    <location>
        <begin position="17"/>
        <end position="154"/>
    </location>
</feature>
<feature type="signal peptide" evidence="1">
    <location>
        <begin position="1"/>
        <end position="16"/>
    </location>
</feature>